<sequence length="126" mass="14555">MSPPQERTLSKGRNTESNQPLSSPTSNTPNKKFPQAKDRKRKRAQEDEGGSPFIIAPFQTGPRTSCSEYSVKDNLTILENTAVDIDQKDLDPLEYWRRQFCWPQKYFEAESDMSLLARKKVFPISW</sequence>
<accession>A0A1D9PYX1</accession>
<organism evidence="2 3">
    <name type="scientific">Sclerotinia sclerotiorum (strain ATCC 18683 / 1980 / Ss-1)</name>
    <name type="common">White mold</name>
    <name type="synonym">Whetzelinia sclerotiorum</name>
    <dbReference type="NCBI Taxonomy" id="665079"/>
    <lineage>
        <taxon>Eukaryota</taxon>
        <taxon>Fungi</taxon>
        <taxon>Dikarya</taxon>
        <taxon>Ascomycota</taxon>
        <taxon>Pezizomycotina</taxon>
        <taxon>Leotiomycetes</taxon>
        <taxon>Helotiales</taxon>
        <taxon>Sclerotiniaceae</taxon>
        <taxon>Sclerotinia</taxon>
    </lineage>
</organism>
<proteinExistence type="predicted"/>
<feature type="region of interest" description="Disordered" evidence="1">
    <location>
        <begin position="1"/>
        <end position="57"/>
    </location>
</feature>
<gene>
    <name evidence="2" type="ORF">sscle_03g026600</name>
</gene>
<evidence type="ECO:0000313" key="2">
    <source>
        <dbReference type="EMBL" id="APA07890.1"/>
    </source>
</evidence>
<dbReference type="AlphaFoldDB" id="A0A1D9PYX1"/>
<evidence type="ECO:0000256" key="1">
    <source>
        <dbReference type="SAM" id="MobiDB-lite"/>
    </source>
</evidence>
<dbReference type="EMBL" id="CP017816">
    <property type="protein sequence ID" value="APA07890.1"/>
    <property type="molecule type" value="Genomic_DNA"/>
</dbReference>
<reference evidence="3" key="1">
    <citation type="journal article" date="2017" name="Genome Biol. Evol.">
        <title>The complete genome sequence of the phytopathogenic fungus Sclerotinia sclerotiorum reveals insights into the genome architecture of broad host range pathogens.</title>
        <authorList>
            <person name="Derbyshire M."/>
            <person name="Denton-Giles M."/>
            <person name="Hegedus D."/>
            <person name="Seifbarghy S."/>
            <person name="Rollins J."/>
            <person name="van Kan J."/>
            <person name="Seidl M.F."/>
            <person name="Faino L."/>
            <person name="Mbengue M."/>
            <person name="Navaud O."/>
            <person name="Raffaele S."/>
            <person name="Hammond-Kosack K."/>
            <person name="Heard S."/>
            <person name="Oliver R."/>
        </authorList>
    </citation>
    <scope>NUCLEOTIDE SEQUENCE [LARGE SCALE GENOMIC DNA]</scope>
    <source>
        <strain evidence="3">ATCC 18683 / 1980 / Ss-1</strain>
    </source>
</reference>
<protein>
    <submittedName>
        <fullName evidence="2">Uncharacterized protein</fullName>
    </submittedName>
</protein>
<dbReference type="VEuPathDB" id="FungiDB:sscle_03g026600"/>
<dbReference type="OrthoDB" id="5132737at2759"/>
<feature type="compositionally biased region" description="Polar residues" evidence="1">
    <location>
        <begin position="1"/>
        <end position="30"/>
    </location>
</feature>
<dbReference type="Proteomes" id="UP000177798">
    <property type="component" value="Chromosome 3"/>
</dbReference>
<evidence type="ECO:0000313" key="3">
    <source>
        <dbReference type="Proteomes" id="UP000177798"/>
    </source>
</evidence>
<name>A0A1D9PYX1_SCLS1</name>